<proteinExistence type="predicted"/>
<sequence length="527" mass="60942">MKKNVFKNLLLSSLIISPISLTSCNIPFIFKEEVKENSQSTTFISPNFVLSPDFSNIDNKKLEVVKNIFNKNLENKESVTEFIKNRTFQIEYVKTFLELYSDNPRRKFLVSKLETELGTGWVLDKDPSESNSYYVATNIHVANFINKPEIKTNSLKLLAKNNKNYFYKQITKEELDSINSLDIFSSSFEKEIPENYFSSKDIRAISFKGTENYENYKDNSYLINDVGTSLEKITNERSDNFYNIGTAEFKEVYDNSNEKNNIFESIEVLTPLKYQNTFLNYSEIENGYPKSSAYPSGSDFAVIKVKFKDNIVKPKAFEVYDNSPTLVNVAKASLGEEKGEKLFSFGFPILKESTSDNATTKRLGVTLEESELFKGFYKPAIKIENDQLLIDPIYSKNIKFSKSPLKIEYAIDKKQDKVENIFIANQDNDYFFEVENDHKFYKGASGSGVFNKNKQAVGIFYSSNSIPIETDKNSNNKRLLNMHRLLEKNESQSPLIFYLNNVATEKSWLKQHWNEILYFNYQLENKK</sequence>
<organism evidence="3 4">
    <name type="scientific">Mesomycoplasma molare</name>
    <dbReference type="NCBI Taxonomy" id="171288"/>
    <lineage>
        <taxon>Bacteria</taxon>
        <taxon>Bacillati</taxon>
        <taxon>Mycoplasmatota</taxon>
        <taxon>Mycoplasmoidales</taxon>
        <taxon>Metamycoplasmataceae</taxon>
        <taxon>Mesomycoplasma</taxon>
    </lineage>
</organism>
<evidence type="ECO:0000256" key="1">
    <source>
        <dbReference type="SAM" id="SignalP"/>
    </source>
</evidence>
<reference evidence="3" key="1">
    <citation type="submission" date="2022-08" db="EMBL/GenBank/DDBJ databases">
        <title>Complete genome sequence of Mycoplasma molare type strain H 542.</title>
        <authorList>
            <person name="Spergser J."/>
        </authorList>
    </citation>
    <scope>NUCLEOTIDE SEQUENCE</scope>
    <source>
        <strain evidence="3">H 542</strain>
    </source>
</reference>
<keyword evidence="4" id="KW-1185">Reference proteome</keyword>
<evidence type="ECO:0000259" key="2">
    <source>
        <dbReference type="Pfam" id="PF01732"/>
    </source>
</evidence>
<dbReference type="Proteomes" id="UP001058364">
    <property type="component" value="Chromosome"/>
</dbReference>
<dbReference type="Pfam" id="PF01732">
    <property type="entry name" value="Mycop_pep_DUF31"/>
    <property type="match status" value="1"/>
</dbReference>
<keyword evidence="1" id="KW-0732">Signal</keyword>
<dbReference type="PROSITE" id="PS51257">
    <property type="entry name" value="PROKAR_LIPOPROTEIN"/>
    <property type="match status" value="1"/>
</dbReference>
<dbReference type="EMBL" id="CP103423">
    <property type="protein sequence ID" value="UWD34169.1"/>
    <property type="molecule type" value="Genomic_DNA"/>
</dbReference>
<accession>A0ABY5TV01</accession>
<dbReference type="InterPro" id="IPR022382">
    <property type="entry name" value="Mycoplasma_peptidase_DUF31"/>
</dbReference>
<dbReference type="InterPro" id="IPR043504">
    <property type="entry name" value="Peptidase_S1_PA_chymotrypsin"/>
</dbReference>
<evidence type="ECO:0000313" key="3">
    <source>
        <dbReference type="EMBL" id="UWD34169.1"/>
    </source>
</evidence>
<protein>
    <submittedName>
        <fullName evidence="3">DUF31 family protein</fullName>
    </submittedName>
</protein>
<dbReference type="InterPro" id="IPR009003">
    <property type="entry name" value="Peptidase_S1_PA"/>
</dbReference>
<evidence type="ECO:0000313" key="4">
    <source>
        <dbReference type="Proteomes" id="UP001058364"/>
    </source>
</evidence>
<feature type="domain" description="DUF31" evidence="2">
    <location>
        <begin position="83"/>
        <end position="461"/>
    </location>
</feature>
<dbReference type="SUPFAM" id="SSF50494">
    <property type="entry name" value="Trypsin-like serine proteases"/>
    <property type="match status" value="1"/>
</dbReference>
<dbReference type="RefSeq" id="WP_027123593.1">
    <property type="nucleotide sequence ID" value="NZ_CP103423.1"/>
</dbReference>
<feature type="signal peptide" evidence="1">
    <location>
        <begin position="1"/>
        <end position="22"/>
    </location>
</feature>
<gene>
    <name evidence="3" type="ORF">NX772_03745</name>
</gene>
<name>A0ABY5TV01_9BACT</name>
<feature type="chain" id="PRO_5047390587" evidence="1">
    <location>
        <begin position="23"/>
        <end position="527"/>
    </location>
</feature>
<dbReference type="Gene3D" id="2.40.10.10">
    <property type="entry name" value="Trypsin-like serine proteases"/>
    <property type="match status" value="1"/>
</dbReference>